<dbReference type="OrthoDB" id="2149800at2"/>
<feature type="signal peptide" evidence="2">
    <location>
        <begin position="1"/>
        <end position="24"/>
    </location>
</feature>
<feature type="compositionally biased region" description="Basic and acidic residues" evidence="1">
    <location>
        <begin position="172"/>
        <end position="194"/>
    </location>
</feature>
<feature type="region of interest" description="Disordered" evidence="1">
    <location>
        <begin position="170"/>
        <end position="221"/>
    </location>
</feature>
<feature type="chain" id="PRO_5011533532" evidence="2">
    <location>
        <begin position="25"/>
        <end position="390"/>
    </location>
</feature>
<dbReference type="Proteomes" id="UP000199673">
    <property type="component" value="Unassembled WGS sequence"/>
</dbReference>
<evidence type="ECO:0000256" key="2">
    <source>
        <dbReference type="SAM" id="SignalP"/>
    </source>
</evidence>
<protein>
    <submittedName>
        <fullName evidence="4">LysM domain-containing protein</fullName>
    </submittedName>
</protein>
<dbReference type="RefSeq" id="WP_091691358.1">
    <property type="nucleotide sequence ID" value="NZ_FPBF01000001.1"/>
</dbReference>
<feature type="domain" description="LysM" evidence="3">
    <location>
        <begin position="44"/>
        <end position="87"/>
    </location>
</feature>
<evidence type="ECO:0000313" key="4">
    <source>
        <dbReference type="EMBL" id="SFT43824.1"/>
    </source>
</evidence>
<dbReference type="Pfam" id="PF01476">
    <property type="entry name" value="LysM"/>
    <property type="match status" value="3"/>
</dbReference>
<feature type="domain" description="LysM" evidence="3">
    <location>
        <begin position="222"/>
        <end position="265"/>
    </location>
</feature>
<dbReference type="AlphaFoldDB" id="A0A1I6Y108"/>
<dbReference type="GO" id="GO:0008932">
    <property type="term" value="F:lytic endotransglycosylase activity"/>
    <property type="evidence" value="ECO:0007669"/>
    <property type="project" value="TreeGrafter"/>
</dbReference>
<gene>
    <name evidence="4" type="ORF">SAMN04489724_0757</name>
</gene>
<dbReference type="SMART" id="SM00257">
    <property type="entry name" value="LysM"/>
    <property type="match status" value="3"/>
</dbReference>
<dbReference type="PANTHER" id="PTHR33734:SF22">
    <property type="entry name" value="MEMBRANE-BOUND LYTIC MUREIN TRANSGLYCOSYLASE D"/>
    <property type="match status" value="1"/>
</dbReference>
<dbReference type="Gene3D" id="2.40.40.10">
    <property type="entry name" value="RlpA-like domain"/>
    <property type="match status" value="1"/>
</dbReference>
<reference evidence="5" key="1">
    <citation type="submission" date="2016-10" db="EMBL/GenBank/DDBJ databases">
        <authorList>
            <person name="Varghese N."/>
            <person name="Submissions S."/>
        </authorList>
    </citation>
    <scope>NUCLEOTIDE SEQUENCE [LARGE SCALE GENOMIC DNA]</scope>
    <source>
        <strain evidence="5">DSM 23445</strain>
    </source>
</reference>
<dbReference type="InterPro" id="IPR018392">
    <property type="entry name" value="LysM"/>
</dbReference>
<name>A0A1I6Y108_9BACT</name>
<dbReference type="CDD" id="cd00118">
    <property type="entry name" value="LysM"/>
    <property type="match status" value="3"/>
</dbReference>
<evidence type="ECO:0000313" key="5">
    <source>
        <dbReference type="Proteomes" id="UP000199673"/>
    </source>
</evidence>
<dbReference type="EMBL" id="FPBF01000001">
    <property type="protein sequence ID" value="SFT43824.1"/>
    <property type="molecule type" value="Genomic_DNA"/>
</dbReference>
<dbReference type="InterPro" id="IPR036908">
    <property type="entry name" value="RlpA-like_sf"/>
</dbReference>
<dbReference type="PROSITE" id="PS51782">
    <property type="entry name" value="LYSM"/>
    <property type="match status" value="3"/>
</dbReference>
<keyword evidence="2" id="KW-0732">Signal</keyword>
<dbReference type="InterPro" id="IPR036779">
    <property type="entry name" value="LysM_dom_sf"/>
</dbReference>
<evidence type="ECO:0000256" key="1">
    <source>
        <dbReference type="SAM" id="MobiDB-lite"/>
    </source>
</evidence>
<accession>A0A1I6Y108</accession>
<feature type="domain" description="LysM" evidence="3">
    <location>
        <begin position="100"/>
        <end position="143"/>
    </location>
</feature>
<dbReference type="Gene3D" id="3.10.350.10">
    <property type="entry name" value="LysM domain"/>
    <property type="match status" value="3"/>
</dbReference>
<organism evidence="4 5">
    <name type="scientific">Algoriphagus locisalis</name>
    <dbReference type="NCBI Taxonomy" id="305507"/>
    <lineage>
        <taxon>Bacteria</taxon>
        <taxon>Pseudomonadati</taxon>
        <taxon>Bacteroidota</taxon>
        <taxon>Cytophagia</taxon>
        <taxon>Cytophagales</taxon>
        <taxon>Cyclobacteriaceae</taxon>
        <taxon>Algoriphagus</taxon>
    </lineage>
</organism>
<dbReference type="SUPFAM" id="SSF54106">
    <property type="entry name" value="LysM domain"/>
    <property type="match status" value="3"/>
</dbReference>
<dbReference type="PANTHER" id="PTHR33734">
    <property type="entry name" value="LYSM DOMAIN-CONTAINING GPI-ANCHORED PROTEIN 2"/>
    <property type="match status" value="1"/>
</dbReference>
<proteinExistence type="predicted"/>
<dbReference type="STRING" id="305507.SAMN04489724_0757"/>
<keyword evidence="5" id="KW-1185">Reference proteome</keyword>
<sequence>MNNRSQFFWSFLLVLSLSSSLSMASEHASIDSVGVTRIGDQSFILHEVDPKETLFGISRRYNSPVGDIVNANPVLKQGLKIGQTIKVPFVSMAEIPAGSVLHNVVPGETLFSISKKYGVTVESVMKDNGLKGNDLSVGQSLIIEPAVPVSVAKEPAPTVAVATSTEVVTAKNEAKEKPAKKAEETPKVKEKAEPTPKPAPVKTATPEEAVETSKPMVPGEWRSHTVQSGETLFSIASQYSARVEDLITWNALTSNNLQQGQVLKVGRGAMQESTVPVIGTPRVVNSVDEMMVEPADASTSGGFKNIKETGQAELIEGTGGHKKYLVLHRTAPVGTIMRVKNEENDVTIFARVVGTLPETGDNGKLVIKLSQAAFDQLKAVNGRFPVEVMY</sequence>
<evidence type="ECO:0000259" key="3">
    <source>
        <dbReference type="PROSITE" id="PS51782"/>
    </source>
</evidence>